<gene>
    <name evidence="2" type="ordered locus">Bcell_3104</name>
</gene>
<dbReference type="eggNOG" id="COG4967">
    <property type="taxonomic scope" value="Bacteria"/>
</dbReference>
<proteinExistence type="predicted"/>
<keyword evidence="1" id="KW-1133">Transmembrane helix</keyword>
<dbReference type="KEGG" id="bco:Bcell_3104"/>
<dbReference type="OrthoDB" id="2970736at2"/>
<dbReference type="STRING" id="649639.Bcell_3104"/>
<evidence type="ECO:0008006" key="4">
    <source>
        <dbReference type="Google" id="ProtNLM"/>
    </source>
</evidence>
<keyword evidence="1" id="KW-0472">Membrane</keyword>
<keyword evidence="1" id="KW-0812">Transmembrane</keyword>
<organism evidence="2 3">
    <name type="scientific">Evansella cellulosilytica (strain ATCC 21833 / DSM 2522 / FERM P-1141 / JCM 9156 / N-4)</name>
    <name type="common">Bacillus cellulosilyticus</name>
    <dbReference type="NCBI Taxonomy" id="649639"/>
    <lineage>
        <taxon>Bacteria</taxon>
        <taxon>Bacillati</taxon>
        <taxon>Bacillota</taxon>
        <taxon>Bacilli</taxon>
        <taxon>Bacillales</taxon>
        <taxon>Bacillaceae</taxon>
        <taxon>Evansella</taxon>
    </lineage>
</organism>
<dbReference type="AlphaFoldDB" id="E6TZP1"/>
<evidence type="ECO:0000313" key="3">
    <source>
        <dbReference type="Proteomes" id="UP000001401"/>
    </source>
</evidence>
<dbReference type="Proteomes" id="UP000001401">
    <property type="component" value="Chromosome"/>
</dbReference>
<keyword evidence="3" id="KW-1185">Reference proteome</keyword>
<dbReference type="RefSeq" id="WP_013489678.1">
    <property type="nucleotide sequence ID" value="NC_014829.1"/>
</dbReference>
<sequence length="142" mass="16049">MLKDLSRKIFVEDGRTLVEILISITILAIVTVPIASMFVQSARSINVAEELMDATYVAQTVMEEIYHISDGSLASFDALHEAEGFDYSPIDLEEPDYIFQQIKNGYEIEVILSNENDLVNVLVKVIEQGKLSAQMETYLDWK</sequence>
<reference evidence="2 3" key="1">
    <citation type="submission" date="2010-12" db="EMBL/GenBank/DDBJ databases">
        <title>Complete sequence of Bacillus cellulosilyticus DSM 2522.</title>
        <authorList>
            <consortium name="US DOE Joint Genome Institute"/>
            <person name="Lucas S."/>
            <person name="Copeland A."/>
            <person name="Lapidus A."/>
            <person name="Cheng J.-F."/>
            <person name="Bruce D."/>
            <person name="Goodwin L."/>
            <person name="Pitluck S."/>
            <person name="Chertkov O."/>
            <person name="Detter J.C."/>
            <person name="Han C."/>
            <person name="Tapia R."/>
            <person name="Land M."/>
            <person name="Hauser L."/>
            <person name="Jeffries C."/>
            <person name="Kyrpides N."/>
            <person name="Ivanova N."/>
            <person name="Mikhailova N."/>
            <person name="Brumm P."/>
            <person name="Mead D."/>
            <person name="Woyke T."/>
        </authorList>
    </citation>
    <scope>NUCLEOTIDE SEQUENCE [LARGE SCALE GENOMIC DNA]</scope>
    <source>
        <strain evidence="3">ATCC 21833 / DSM 2522 / FERM P-1141 / JCM 9156 / N-4</strain>
    </source>
</reference>
<accession>E6TZP1</accession>
<name>E6TZP1_EVAC2</name>
<protein>
    <recommendedName>
        <fullName evidence="4">Prepilin-type N-terminal cleavage/methylation domain-containing protein</fullName>
    </recommendedName>
</protein>
<evidence type="ECO:0000313" key="2">
    <source>
        <dbReference type="EMBL" id="ADU31347.1"/>
    </source>
</evidence>
<dbReference type="HOGENOM" id="CLU_1811898_0_0_9"/>
<evidence type="ECO:0000256" key="1">
    <source>
        <dbReference type="SAM" id="Phobius"/>
    </source>
</evidence>
<dbReference type="EMBL" id="CP002394">
    <property type="protein sequence ID" value="ADU31347.1"/>
    <property type="molecule type" value="Genomic_DNA"/>
</dbReference>
<feature type="transmembrane region" description="Helical" evidence="1">
    <location>
        <begin position="20"/>
        <end position="39"/>
    </location>
</feature>